<feature type="compositionally biased region" description="Polar residues" evidence="1">
    <location>
        <begin position="324"/>
        <end position="333"/>
    </location>
</feature>
<comment type="caution">
    <text evidence="2">The sequence shown here is derived from an EMBL/GenBank/DDBJ whole genome shotgun (WGS) entry which is preliminary data.</text>
</comment>
<feature type="compositionally biased region" description="Basic and acidic residues" evidence="1">
    <location>
        <begin position="303"/>
        <end position="312"/>
    </location>
</feature>
<protein>
    <submittedName>
        <fullName evidence="2">Uncharacterized protein</fullName>
    </submittedName>
</protein>
<keyword evidence="3" id="KW-1185">Reference proteome</keyword>
<evidence type="ECO:0000256" key="1">
    <source>
        <dbReference type="SAM" id="MobiDB-lite"/>
    </source>
</evidence>
<dbReference type="AlphaFoldDB" id="A0A8J2QAX1"/>
<sequence length="333" mass="37838">MASDEKQPSGLKRKGKKQSDQKSSDSSKEEMESFMKKVCNRLEKMHVISRLLEEPEEQTQSSSESRRKPKKSRVFSNNVYEFFCDQPSTSKQSEPKSPSKSKQSEQKSQSKSKQLEQKSPSKKKQSKNEPSSSADQKAKNVIAEEIDVIDLSEQAGTSWSGTSTFGEQLYIENPDEPSTSTGLRSKIESDDETLPKILERPIFKQEDSATIHKPKLSSLYGIHKKPRPSKDSDNTDLAESSIRKGARPKQMVKQTKSEKASSSVERETKLKNEKAKDTRGQRVISKLERIPENQPLILNAPPSKRDRSQRARERLRKKFEEGYNISSSKTRNK</sequence>
<evidence type="ECO:0000313" key="2">
    <source>
        <dbReference type="EMBL" id="CAG9538807.1"/>
    </source>
</evidence>
<gene>
    <name evidence="2" type="ORF">CJOHNSTONI_LOCUS8478</name>
</gene>
<proteinExistence type="predicted"/>
<feature type="region of interest" description="Disordered" evidence="1">
    <location>
        <begin position="1"/>
        <end position="37"/>
    </location>
</feature>
<feature type="compositionally biased region" description="Basic and acidic residues" evidence="1">
    <location>
        <begin position="17"/>
        <end position="37"/>
    </location>
</feature>
<name>A0A8J2QAX1_9BILA</name>
<dbReference type="OrthoDB" id="5868542at2759"/>
<accession>A0A8J2QAX1</accession>
<evidence type="ECO:0000313" key="3">
    <source>
        <dbReference type="Proteomes" id="UP000746747"/>
    </source>
</evidence>
<dbReference type="Proteomes" id="UP000746747">
    <property type="component" value="Unassembled WGS sequence"/>
</dbReference>
<reference evidence="2" key="1">
    <citation type="submission" date="2021-09" db="EMBL/GenBank/DDBJ databases">
        <authorList>
            <consortium name="Pathogen Informatics"/>
        </authorList>
    </citation>
    <scope>NUCLEOTIDE SEQUENCE</scope>
</reference>
<organism evidence="2 3">
    <name type="scientific">Cercopithifilaria johnstoni</name>
    <dbReference type="NCBI Taxonomy" id="2874296"/>
    <lineage>
        <taxon>Eukaryota</taxon>
        <taxon>Metazoa</taxon>
        <taxon>Ecdysozoa</taxon>
        <taxon>Nematoda</taxon>
        <taxon>Chromadorea</taxon>
        <taxon>Rhabditida</taxon>
        <taxon>Spirurina</taxon>
        <taxon>Spiruromorpha</taxon>
        <taxon>Filarioidea</taxon>
        <taxon>Onchocercidae</taxon>
        <taxon>Cercopithifilaria</taxon>
    </lineage>
</organism>
<feature type="compositionally biased region" description="Low complexity" evidence="1">
    <location>
        <begin position="86"/>
        <end position="112"/>
    </location>
</feature>
<feature type="compositionally biased region" description="Basic and acidic residues" evidence="1">
    <location>
        <begin position="255"/>
        <end position="291"/>
    </location>
</feature>
<feature type="compositionally biased region" description="Polar residues" evidence="1">
    <location>
        <begin position="154"/>
        <end position="166"/>
    </location>
</feature>
<dbReference type="EMBL" id="CAKAEH010001705">
    <property type="protein sequence ID" value="CAG9538807.1"/>
    <property type="molecule type" value="Genomic_DNA"/>
</dbReference>
<feature type="compositionally biased region" description="Basic and acidic residues" evidence="1">
    <location>
        <begin position="185"/>
        <end position="210"/>
    </location>
</feature>
<feature type="region of interest" description="Disordered" evidence="1">
    <location>
        <begin position="50"/>
        <end position="333"/>
    </location>
</feature>